<dbReference type="Proteomes" id="UP000597762">
    <property type="component" value="Unassembled WGS sequence"/>
</dbReference>
<dbReference type="FunFam" id="3.30.160.60:FF:001134">
    <property type="entry name" value="Zinc finger protein 70"/>
    <property type="match status" value="1"/>
</dbReference>
<dbReference type="FunFam" id="3.30.160.60:FF:000213">
    <property type="entry name" value="Zinc finger protein 624"/>
    <property type="match status" value="1"/>
</dbReference>
<keyword evidence="16" id="KW-1185">Reference proteome</keyword>
<protein>
    <submittedName>
        <fullName evidence="15">KRAB</fullName>
    </submittedName>
</protein>
<keyword evidence="4" id="KW-0479">Metal-binding</keyword>
<dbReference type="PROSITE" id="PS00028">
    <property type="entry name" value="ZINC_FINGER_C2H2_1"/>
    <property type="match status" value="7"/>
</dbReference>
<evidence type="ECO:0000256" key="5">
    <source>
        <dbReference type="ARBA" id="ARBA00022737"/>
    </source>
</evidence>
<evidence type="ECO:0000256" key="2">
    <source>
        <dbReference type="ARBA" id="ARBA00004123"/>
    </source>
</evidence>
<evidence type="ECO:0000256" key="3">
    <source>
        <dbReference type="ARBA" id="ARBA00006991"/>
    </source>
</evidence>
<evidence type="ECO:0000256" key="1">
    <source>
        <dbReference type="ARBA" id="ARBA00003767"/>
    </source>
</evidence>
<evidence type="ECO:0000256" key="7">
    <source>
        <dbReference type="ARBA" id="ARBA00022833"/>
    </source>
</evidence>
<comment type="subcellular location">
    <subcellularLocation>
        <location evidence="2">Nucleus</location>
    </subcellularLocation>
</comment>
<dbReference type="Pfam" id="PF00096">
    <property type="entry name" value="zf-C2H2"/>
    <property type="match status" value="6"/>
</dbReference>
<feature type="region of interest" description="Disordered" evidence="13">
    <location>
        <begin position="143"/>
        <end position="181"/>
    </location>
</feature>
<dbReference type="EMBL" id="CAHIKZ030004539">
    <property type="protein sequence ID" value="CAE1311992.1"/>
    <property type="molecule type" value="Genomic_DNA"/>
</dbReference>
<accession>A0A812E267</accession>
<keyword evidence="10" id="KW-0804">Transcription</keyword>
<evidence type="ECO:0000256" key="6">
    <source>
        <dbReference type="ARBA" id="ARBA00022771"/>
    </source>
</evidence>
<feature type="domain" description="C2H2-type" evidence="14">
    <location>
        <begin position="11"/>
        <end position="38"/>
    </location>
</feature>
<evidence type="ECO:0000256" key="9">
    <source>
        <dbReference type="ARBA" id="ARBA00023125"/>
    </source>
</evidence>
<keyword evidence="6 12" id="KW-0863">Zinc-finger</keyword>
<dbReference type="FunFam" id="3.30.160.60:FF:000303">
    <property type="entry name" value="Zinc finger protein 41"/>
    <property type="match status" value="1"/>
</dbReference>
<reference evidence="15" key="1">
    <citation type="submission" date="2021-01" db="EMBL/GenBank/DDBJ databases">
        <authorList>
            <person name="Li R."/>
            <person name="Bekaert M."/>
        </authorList>
    </citation>
    <scope>NUCLEOTIDE SEQUENCE</scope>
    <source>
        <strain evidence="15">Farmed</strain>
    </source>
</reference>
<dbReference type="PANTHER" id="PTHR23235">
    <property type="entry name" value="KRUEPPEL-LIKE TRANSCRIPTION FACTOR"/>
    <property type="match status" value="1"/>
</dbReference>
<dbReference type="FunFam" id="3.30.160.60:FF:000176">
    <property type="entry name" value="zinc finger protein 70"/>
    <property type="match status" value="1"/>
</dbReference>
<sequence>MEVIPTMETSHSCDICGKGFARFDELERHKLSHQAVKPFSCDVCGKSFAHKSHLKQHQTIHTGEKPFKCSICGFSFSRNGNLTRHMKTHGQGTVTTITTTQYENVANQTRAYPIEKPFKCNICGCAFARNGDLTRHFKTHEESLYPANQNQTQNTTTTTYQPRPAQPAPAQTPQPQPVQQTVSEENPFNCKACWKAFTERSDQDMHERIHAALLPYKCDVCGKSFSENSYLERHKKAHSEKMFSCDVCAKTFSQKYHLTVHKRTHTGERPFKCNICGFAFSRKDHLERHQRTNKLGDRKLSCVPMNNAATVENHQATLSVTPQQPATEITQQHAEVPHYINI</sequence>
<keyword evidence="7" id="KW-0862">Zinc</keyword>
<comment type="function">
    <text evidence="1">May be involved in transcriptional regulation.</text>
</comment>
<organism evidence="15 16">
    <name type="scientific">Acanthosepion pharaonis</name>
    <name type="common">Pharaoh cuttlefish</name>
    <name type="synonym">Sepia pharaonis</name>
    <dbReference type="NCBI Taxonomy" id="158019"/>
    <lineage>
        <taxon>Eukaryota</taxon>
        <taxon>Metazoa</taxon>
        <taxon>Spiralia</taxon>
        <taxon>Lophotrochozoa</taxon>
        <taxon>Mollusca</taxon>
        <taxon>Cephalopoda</taxon>
        <taxon>Coleoidea</taxon>
        <taxon>Decapodiformes</taxon>
        <taxon>Sepiida</taxon>
        <taxon>Sepiina</taxon>
        <taxon>Sepiidae</taxon>
        <taxon>Acanthosepion</taxon>
    </lineage>
</organism>
<feature type="domain" description="C2H2-type" evidence="14">
    <location>
        <begin position="39"/>
        <end position="66"/>
    </location>
</feature>
<dbReference type="SMART" id="SM00355">
    <property type="entry name" value="ZnF_C2H2"/>
    <property type="match status" value="8"/>
</dbReference>
<evidence type="ECO:0000313" key="15">
    <source>
        <dbReference type="EMBL" id="CAE1311992.1"/>
    </source>
</evidence>
<evidence type="ECO:0000256" key="11">
    <source>
        <dbReference type="ARBA" id="ARBA00023242"/>
    </source>
</evidence>
<feature type="compositionally biased region" description="Low complexity" evidence="13">
    <location>
        <begin position="146"/>
        <end position="163"/>
    </location>
</feature>
<dbReference type="PROSITE" id="PS50157">
    <property type="entry name" value="ZINC_FINGER_C2H2_2"/>
    <property type="match status" value="8"/>
</dbReference>
<feature type="compositionally biased region" description="Pro residues" evidence="13">
    <location>
        <begin position="164"/>
        <end position="176"/>
    </location>
</feature>
<dbReference type="GO" id="GO:0000978">
    <property type="term" value="F:RNA polymerase II cis-regulatory region sequence-specific DNA binding"/>
    <property type="evidence" value="ECO:0007669"/>
    <property type="project" value="TreeGrafter"/>
</dbReference>
<feature type="domain" description="C2H2-type" evidence="14">
    <location>
        <begin position="67"/>
        <end position="89"/>
    </location>
</feature>
<dbReference type="InterPro" id="IPR013087">
    <property type="entry name" value="Znf_C2H2_type"/>
</dbReference>
<feature type="domain" description="C2H2-type" evidence="14">
    <location>
        <begin position="118"/>
        <end position="140"/>
    </location>
</feature>
<evidence type="ECO:0000256" key="4">
    <source>
        <dbReference type="ARBA" id="ARBA00022723"/>
    </source>
</evidence>
<dbReference type="SUPFAM" id="SSF57667">
    <property type="entry name" value="beta-beta-alpha zinc fingers"/>
    <property type="match status" value="5"/>
</dbReference>
<evidence type="ECO:0000259" key="14">
    <source>
        <dbReference type="PROSITE" id="PS50157"/>
    </source>
</evidence>
<comment type="similarity">
    <text evidence="3">Belongs to the krueppel C2H2-type zinc-finger protein family.</text>
</comment>
<feature type="domain" description="C2H2-type" evidence="14">
    <location>
        <begin position="243"/>
        <end position="270"/>
    </location>
</feature>
<dbReference type="OrthoDB" id="7295497at2759"/>
<feature type="domain" description="C2H2-type" evidence="14">
    <location>
        <begin position="271"/>
        <end position="299"/>
    </location>
</feature>
<dbReference type="AlphaFoldDB" id="A0A812E267"/>
<evidence type="ECO:0000256" key="12">
    <source>
        <dbReference type="PROSITE-ProRule" id="PRU00042"/>
    </source>
</evidence>
<name>A0A812E267_ACAPH</name>
<dbReference type="FunFam" id="3.30.160.60:FF:001498">
    <property type="entry name" value="Zinc finger protein 404"/>
    <property type="match status" value="1"/>
</dbReference>
<dbReference type="GO" id="GO:0008270">
    <property type="term" value="F:zinc ion binding"/>
    <property type="evidence" value="ECO:0007669"/>
    <property type="project" value="UniProtKB-KW"/>
</dbReference>
<dbReference type="GO" id="GO:0000981">
    <property type="term" value="F:DNA-binding transcription factor activity, RNA polymerase II-specific"/>
    <property type="evidence" value="ECO:0007669"/>
    <property type="project" value="TreeGrafter"/>
</dbReference>
<gene>
    <name evidence="15" type="ORF">SPHA_63305</name>
</gene>
<keyword evidence="5" id="KW-0677">Repeat</keyword>
<comment type="caution">
    <text evidence="15">The sequence shown here is derived from an EMBL/GenBank/DDBJ whole genome shotgun (WGS) entry which is preliminary data.</text>
</comment>
<evidence type="ECO:0000313" key="16">
    <source>
        <dbReference type="Proteomes" id="UP000597762"/>
    </source>
</evidence>
<dbReference type="Gene3D" id="3.30.160.60">
    <property type="entry name" value="Classic Zinc Finger"/>
    <property type="match status" value="8"/>
</dbReference>
<feature type="domain" description="C2H2-type" evidence="14">
    <location>
        <begin position="188"/>
        <end position="215"/>
    </location>
</feature>
<evidence type="ECO:0000256" key="8">
    <source>
        <dbReference type="ARBA" id="ARBA00023015"/>
    </source>
</evidence>
<proteinExistence type="inferred from homology"/>
<evidence type="ECO:0000256" key="13">
    <source>
        <dbReference type="SAM" id="MobiDB-lite"/>
    </source>
</evidence>
<keyword evidence="11" id="KW-0539">Nucleus</keyword>
<dbReference type="PANTHER" id="PTHR23235:SF142">
    <property type="entry name" value="ZINC FINGER PROTEIN 384"/>
    <property type="match status" value="1"/>
</dbReference>
<dbReference type="InterPro" id="IPR036236">
    <property type="entry name" value="Znf_C2H2_sf"/>
</dbReference>
<evidence type="ECO:0000256" key="10">
    <source>
        <dbReference type="ARBA" id="ARBA00023163"/>
    </source>
</evidence>
<dbReference type="Pfam" id="PF13912">
    <property type="entry name" value="zf-C2H2_6"/>
    <property type="match status" value="1"/>
</dbReference>
<dbReference type="GO" id="GO:0005634">
    <property type="term" value="C:nucleus"/>
    <property type="evidence" value="ECO:0007669"/>
    <property type="project" value="UniProtKB-SubCell"/>
</dbReference>
<keyword evidence="8" id="KW-0805">Transcription regulation</keyword>
<keyword evidence="9" id="KW-0238">DNA-binding</keyword>
<dbReference type="FunFam" id="3.30.160.60:FF:000264">
    <property type="entry name" value="Zinc finger protein 236"/>
    <property type="match status" value="1"/>
</dbReference>
<feature type="domain" description="C2H2-type" evidence="14">
    <location>
        <begin position="216"/>
        <end position="243"/>
    </location>
</feature>